<name>A0A3N0X247_9FLAO</name>
<evidence type="ECO:0000256" key="2">
    <source>
        <dbReference type="ARBA" id="ARBA00006472"/>
    </source>
</evidence>
<dbReference type="PANTHER" id="PTHR12599:SF0">
    <property type="entry name" value="PTERIN-4-ALPHA-CARBINOLAMINE DEHYDRATASE"/>
    <property type="match status" value="1"/>
</dbReference>
<dbReference type="Pfam" id="PF01329">
    <property type="entry name" value="Pterin_4a"/>
    <property type="match status" value="1"/>
</dbReference>
<reference evidence="6" key="1">
    <citation type="submission" date="2018-11" db="EMBL/GenBank/DDBJ databases">
        <title>Proposal to divide the Flavobacteriaceae and reorganize its genera based on Amino Acid Identity values calculated from whole genome sequences.</title>
        <authorList>
            <person name="Nicholson A.C."/>
            <person name="Gulvik C.A."/>
            <person name="Whitney A.M."/>
            <person name="Humrighouse B.W."/>
            <person name="Bell M."/>
            <person name="Holmes B."/>
            <person name="Steigerwalt A."/>
            <person name="Villarma A."/>
            <person name="Sheth M."/>
            <person name="Batra D."/>
            <person name="Pryor J."/>
            <person name="Bernardet J.-F."/>
            <person name="Hugo C."/>
            <person name="Kampfer P."/>
            <person name="Newman J."/>
            <person name="Mcquiston J.R."/>
        </authorList>
    </citation>
    <scope>NUCLEOTIDE SEQUENCE [LARGE SCALE GENOMIC DNA]</scope>
    <source>
        <strain evidence="6">H3056</strain>
    </source>
</reference>
<sequence>MWTEKDGKLEQTFKFKDFSEAFAFMTRVALVAESMQHHPDWSNSYNQVTITLVTHDAGNKITEKDHQLAKAIDKISR</sequence>
<organism evidence="5 6">
    <name type="scientific">Kaistella daneshvariae</name>
    <dbReference type="NCBI Taxonomy" id="2487074"/>
    <lineage>
        <taxon>Bacteria</taxon>
        <taxon>Pseudomonadati</taxon>
        <taxon>Bacteroidota</taxon>
        <taxon>Flavobacteriia</taxon>
        <taxon>Flavobacteriales</taxon>
        <taxon>Weeksellaceae</taxon>
        <taxon>Chryseobacterium group</taxon>
        <taxon>Kaistella</taxon>
    </lineage>
</organism>
<dbReference type="SUPFAM" id="SSF55248">
    <property type="entry name" value="PCD-like"/>
    <property type="match status" value="1"/>
</dbReference>
<dbReference type="EMBL" id="RJUG01000001">
    <property type="protein sequence ID" value="ROI10369.1"/>
    <property type="molecule type" value="Genomic_DNA"/>
</dbReference>
<dbReference type="NCBIfam" id="NF002017">
    <property type="entry name" value="PRK00823.1-2"/>
    <property type="match status" value="1"/>
</dbReference>
<comment type="caution">
    <text evidence="5">The sequence shown here is derived from an EMBL/GenBank/DDBJ whole genome shotgun (WGS) entry which is preliminary data.</text>
</comment>
<dbReference type="RefSeq" id="WP_123264462.1">
    <property type="nucleotide sequence ID" value="NZ_RJUG01000001.1"/>
</dbReference>
<dbReference type="InterPro" id="IPR001533">
    <property type="entry name" value="Pterin_deHydtase"/>
</dbReference>
<evidence type="ECO:0000313" key="5">
    <source>
        <dbReference type="EMBL" id="ROI10369.1"/>
    </source>
</evidence>
<dbReference type="PANTHER" id="PTHR12599">
    <property type="entry name" value="PTERIN-4-ALPHA-CARBINOLAMINE DEHYDRATASE"/>
    <property type="match status" value="1"/>
</dbReference>
<proteinExistence type="inferred from homology"/>
<dbReference type="OrthoDB" id="9794987at2"/>
<evidence type="ECO:0000256" key="4">
    <source>
        <dbReference type="ARBA" id="ARBA00023239"/>
    </source>
</evidence>
<keyword evidence="4 5" id="KW-0456">Lyase</keyword>
<comment type="similarity">
    <text evidence="2">Belongs to the pterin-4-alpha-carbinolamine dehydratase family.</text>
</comment>
<dbReference type="InterPro" id="IPR036428">
    <property type="entry name" value="PCD_sf"/>
</dbReference>
<dbReference type="Proteomes" id="UP000270224">
    <property type="component" value="Unassembled WGS sequence"/>
</dbReference>
<evidence type="ECO:0000313" key="6">
    <source>
        <dbReference type="Proteomes" id="UP000270224"/>
    </source>
</evidence>
<comment type="catalytic activity">
    <reaction evidence="1">
        <text>(4aS,6R)-4a-hydroxy-L-erythro-5,6,7,8-tetrahydrobiopterin = (6R)-L-erythro-6,7-dihydrobiopterin + H2O</text>
        <dbReference type="Rhea" id="RHEA:11920"/>
        <dbReference type="ChEBI" id="CHEBI:15377"/>
        <dbReference type="ChEBI" id="CHEBI:15642"/>
        <dbReference type="ChEBI" id="CHEBI:43120"/>
        <dbReference type="EC" id="4.2.1.96"/>
    </reaction>
</comment>
<evidence type="ECO:0000256" key="3">
    <source>
        <dbReference type="ARBA" id="ARBA00013252"/>
    </source>
</evidence>
<reference evidence="6" key="2">
    <citation type="submission" date="2018-11" db="EMBL/GenBank/DDBJ databases">
        <title>Proposal to divide the Flavobacteriaceae and reorganize its genera based on Amino Acid Identity values calculated from whole genome sequences.</title>
        <authorList>
            <person name="Nicholson A.C."/>
            <person name="Gulvik C.A."/>
            <person name="Whitney A.M."/>
            <person name="Humrighouse B.W."/>
            <person name="Bell M."/>
            <person name="Holmens B."/>
            <person name="Steigerwalt A."/>
            <person name="Villarma A."/>
            <person name="Sheth M."/>
            <person name="Batra D."/>
            <person name="Pryor J."/>
            <person name="Bernardet J.-F."/>
            <person name="Hugo C."/>
            <person name="Kampfer P."/>
            <person name="Newman J."/>
            <person name="Mcquiston J.R."/>
        </authorList>
    </citation>
    <scope>NUCLEOTIDE SEQUENCE [LARGE SCALE GENOMIC DNA]</scope>
    <source>
        <strain evidence="6">H3056</strain>
    </source>
</reference>
<gene>
    <name evidence="5" type="ORF">EGI11_00220</name>
</gene>
<dbReference type="GO" id="GO:0006729">
    <property type="term" value="P:tetrahydrobiopterin biosynthetic process"/>
    <property type="evidence" value="ECO:0007669"/>
    <property type="project" value="InterPro"/>
</dbReference>
<dbReference type="EC" id="4.2.1.96" evidence="3"/>
<evidence type="ECO:0000256" key="1">
    <source>
        <dbReference type="ARBA" id="ARBA00001554"/>
    </source>
</evidence>
<dbReference type="Gene3D" id="3.30.1360.20">
    <property type="entry name" value="Transcriptional coactivator/pterin dehydratase"/>
    <property type="match status" value="1"/>
</dbReference>
<dbReference type="AlphaFoldDB" id="A0A3N0X247"/>
<protein>
    <recommendedName>
        <fullName evidence="3">4a-hydroxytetrahydrobiopterin dehydratase</fullName>
        <ecNumber evidence="3">4.2.1.96</ecNumber>
    </recommendedName>
</protein>
<accession>A0A3N0X247</accession>
<dbReference type="GO" id="GO:0008124">
    <property type="term" value="F:4-alpha-hydroxytetrahydrobiopterin dehydratase activity"/>
    <property type="evidence" value="ECO:0007669"/>
    <property type="project" value="UniProtKB-EC"/>
</dbReference>